<evidence type="ECO:0000256" key="3">
    <source>
        <dbReference type="ARBA" id="ARBA00022519"/>
    </source>
</evidence>
<comment type="caution">
    <text evidence="9">The sequence shown here is derived from an EMBL/GenBank/DDBJ whole genome shotgun (WGS) entry which is preliminary data.</text>
</comment>
<dbReference type="InterPro" id="IPR050093">
    <property type="entry name" value="ABC_SmlMolc_Importer"/>
</dbReference>
<evidence type="ECO:0000256" key="6">
    <source>
        <dbReference type="ARBA" id="ARBA00022967"/>
    </source>
</evidence>
<dbReference type="InterPro" id="IPR003593">
    <property type="entry name" value="AAA+_ATPase"/>
</dbReference>
<dbReference type="GO" id="GO:0043190">
    <property type="term" value="C:ATP-binding cassette (ABC) transporter complex"/>
    <property type="evidence" value="ECO:0007669"/>
    <property type="project" value="InterPro"/>
</dbReference>
<dbReference type="Pfam" id="PF08402">
    <property type="entry name" value="TOBE_2"/>
    <property type="match status" value="1"/>
</dbReference>
<dbReference type="FunFam" id="3.40.50.300:FF:000042">
    <property type="entry name" value="Maltose/maltodextrin ABC transporter, ATP-binding protein"/>
    <property type="match status" value="1"/>
</dbReference>
<keyword evidence="7" id="KW-0472">Membrane</keyword>
<dbReference type="GO" id="GO:0016887">
    <property type="term" value="F:ATP hydrolysis activity"/>
    <property type="evidence" value="ECO:0007669"/>
    <property type="project" value="InterPro"/>
</dbReference>
<dbReference type="PANTHER" id="PTHR42781:SF1">
    <property type="entry name" value="THIAMINE IMPORT ATP-BINDING PROTEIN THIQ"/>
    <property type="match status" value="1"/>
</dbReference>
<keyword evidence="5 9" id="KW-0067">ATP-binding</keyword>
<dbReference type="InterPro" id="IPR003439">
    <property type="entry name" value="ABC_transporter-like_ATP-bd"/>
</dbReference>
<evidence type="ECO:0000313" key="9">
    <source>
        <dbReference type="EMBL" id="PIE32484.1"/>
    </source>
</evidence>
<evidence type="ECO:0000313" key="10">
    <source>
        <dbReference type="Proteomes" id="UP000230821"/>
    </source>
</evidence>
<evidence type="ECO:0000256" key="4">
    <source>
        <dbReference type="ARBA" id="ARBA00022741"/>
    </source>
</evidence>
<dbReference type="PROSITE" id="PS00211">
    <property type="entry name" value="ABC_TRANSPORTER_1"/>
    <property type="match status" value="1"/>
</dbReference>
<reference evidence="9 10" key="1">
    <citation type="submission" date="2017-10" db="EMBL/GenBank/DDBJ databases">
        <title>Novel microbial diversity and functional potential in the marine mammal oral microbiome.</title>
        <authorList>
            <person name="Dudek N.K."/>
            <person name="Sun C.L."/>
            <person name="Burstein D."/>
            <person name="Kantor R.S."/>
            <person name="Aliaga Goltsman D.S."/>
            <person name="Bik E.M."/>
            <person name="Thomas B.C."/>
            <person name="Banfield J.F."/>
            <person name="Relman D.A."/>
        </authorList>
    </citation>
    <scope>NUCLEOTIDE SEQUENCE [LARGE SCALE GENOMIC DNA]</scope>
    <source>
        <strain evidence="9">DOLJORAL78_47_16</strain>
    </source>
</reference>
<sequence>MSFIELQDIEAGYTPGHPILKNFNLSVEKGELLSLLGPSGCGKTTTLRTIAGFIIATQGRVLIGNQDYTRRPPNKRNIGLVFQNYALFPHLSVSNNVAYGLKRRKVPKAVMAEKIARVLELVSLSGFEDRLPAQLSGGQRQRVALARSIVIEPDLLLLDEPLSNLDAKLRDEMRAELRRLQNHLGITMIYVTHDQIEALSLSSRIIVMNEGNIEQIGTPEQIYEKPATSFVAKFVGFDNHLNGTIQERQGEVLIVQTPQGMLRCQSNGSLAETCQKGEQVELFFRPEDAVLSQDATANSLSAQIQYATYQGNSIRYALQLGEERVTVEIPGARSVTEEHCHLVVPEDKILIEKVD</sequence>
<evidence type="ECO:0000256" key="1">
    <source>
        <dbReference type="ARBA" id="ARBA00022448"/>
    </source>
</evidence>
<keyword evidence="1" id="KW-0813">Transport</keyword>
<evidence type="ECO:0000259" key="8">
    <source>
        <dbReference type="PROSITE" id="PS50893"/>
    </source>
</evidence>
<dbReference type="PANTHER" id="PTHR42781">
    <property type="entry name" value="SPERMIDINE/PUTRESCINE IMPORT ATP-BINDING PROTEIN POTA"/>
    <property type="match status" value="1"/>
</dbReference>
<dbReference type="InterPro" id="IPR008995">
    <property type="entry name" value="Mo/tungstate-bd_C_term_dom"/>
</dbReference>
<dbReference type="Proteomes" id="UP000230821">
    <property type="component" value="Unassembled WGS sequence"/>
</dbReference>
<keyword evidence="3" id="KW-0997">Cell inner membrane</keyword>
<dbReference type="AlphaFoldDB" id="A0A2G6K9Y9"/>
<dbReference type="InterPro" id="IPR012340">
    <property type="entry name" value="NA-bd_OB-fold"/>
</dbReference>
<dbReference type="PROSITE" id="PS50893">
    <property type="entry name" value="ABC_TRANSPORTER_2"/>
    <property type="match status" value="1"/>
</dbReference>
<protein>
    <submittedName>
        <fullName evidence="9">Polyamine ABC transporter ATP-binding protein</fullName>
    </submittedName>
</protein>
<keyword evidence="2" id="KW-1003">Cell membrane</keyword>
<dbReference type="Gene3D" id="3.40.50.300">
    <property type="entry name" value="P-loop containing nucleotide triphosphate hydrolases"/>
    <property type="match status" value="1"/>
</dbReference>
<dbReference type="InterPro" id="IPR017871">
    <property type="entry name" value="ABC_transporter-like_CS"/>
</dbReference>
<dbReference type="SMART" id="SM00382">
    <property type="entry name" value="AAA"/>
    <property type="match status" value="1"/>
</dbReference>
<organism evidence="9 10">
    <name type="scientific">candidate division KSB3 bacterium</name>
    <dbReference type="NCBI Taxonomy" id="2044937"/>
    <lineage>
        <taxon>Bacteria</taxon>
        <taxon>candidate division KSB3</taxon>
    </lineage>
</organism>
<gene>
    <name evidence="9" type="ORF">CSA56_15445</name>
</gene>
<accession>A0A2G6K9Y9</accession>
<dbReference type="Gene3D" id="2.40.50.140">
    <property type="entry name" value="Nucleic acid-binding proteins"/>
    <property type="match status" value="1"/>
</dbReference>
<evidence type="ECO:0000256" key="2">
    <source>
        <dbReference type="ARBA" id="ARBA00022475"/>
    </source>
</evidence>
<proteinExistence type="predicted"/>
<dbReference type="Gene3D" id="2.40.50.100">
    <property type="match status" value="1"/>
</dbReference>
<dbReference type="SUPFAM" id="SSF50331">
    <property type="entry name" value="MOP-like"/>
    <property type="match status" value="1"/>
</dbReference>
<evidence type="ECO:0000256" key="7">
    <source>
        <dbReference type="ARBA" id="ARBA00023136"/>
    </source>
</evidence>
<keyword evidence="6" id="KW-1278">Translocase</keyword>
<feature type="domain" description="ABC transporter" evidence="8">
    <location>
        <begin position="4"/>
        <end position="235"/>
    </location>
</feature>
<dbReference type="SUPFAM" id="SSF52540">
    <property type="entry name" value="P-loop containing nucleoside triphosphate hydrolases"/>
    <property type="match status" value="1"/>
</dbReference>
<evidence type="ECO:0000256" key="5">
    <source>
        <dbReference type="ARBA" id="ARBA00022840"/>
    </source>
</evidence>
<dbReference type="GO" id="GO:0005524">
    <property type="term" value="F:ATP binding"/>
    <property type="evidence" value="ECO:0007669"/>
    <property type="project" value="UniProtKB-KW"/>
</dbReference>
<dbReference type="Pfam" id="PF00005">
    <property type="entry name" value="ABC_tran"/>
    <property type="match status" value="1"/>
</dbReference>
<keyword evidence="4" id="KW-0547">Nucleotide-binding</keyword>
<dbReference type="EMBL" id="PDSK01000113">
    <property type="protein sequence ID" value="PIE32484.1"/>
    <property type="molecule type" value="Genomic_DNA"/>
</dbReference>
<dbReference type="GO" id="GO:0140359">
    <property type="term" value="F:ABC-type transporter activity"/>
    <property type="evidence" value="ECO:0007669"/>
    <property type="project" value="UniProtKB-ARBA"/>
</dbReference>
<dbReference type="InterPro" id="IPR027417">
    <property type="entry name" value="P-loop_NTPase"/>
</dbReference>
<name>A0A2G6K9Y9_9BACT</name>
<dbReference type="InterPro" id="IPR013611">
    <property type="entry name" value="Transp-assoc_OB_typ2"/>
</dbReference>